<evidence type="ECO:0000313" key="3">
    <source>
        <dbReference type="Proteomes" id="UP001303211"/>
    </source>
</evidence>
<organism evidence="2 3">
    <name type="scientific">Diaphorobacter limosus</name>
    <dbReference type="NCBI Taxonomy" id="3036128"/>
    <lineage>
        <taxon>Bacteria</taxon>
        <taxon>Pseudomonadati</taxon>
        <taxon>Pseudomonadota</taxon>
        <taxon>Betaproteobacteria</taxon>
        <taxon>Burkholderiales</taxon>
        <taxon>Comamonadaceae</taxon>
        <taxon>Diaphorobacter</taxon>
    </lineage>
</organism>
<feature type="transmembrane region" description="Helical" evidence="1">
    <location>
        <begin position="192"/>
        <end position="213"/>
    </location>
</feature>
<keyword evidence="1" id="KW-1133">Transmembrane helix</keyword>
<keyword evidence="1" id="KW-0472">Membrane</keyword>
<dbReference type="Pfam" id="PF11981">
    <property type="entry name" value="DUF3482"/>
    <property type="match status" value="1"/>
</dbReference>
<protein>
    <submittedName>
        <fullName evidence="2">DUF2868 domain-containing protein</fullName>
    </submittedName>
</protein>
<feature type="transmembrane region" description="Helical" evidence="1">
    <location>
        <begin position="83"/>
        <end position="102"/>
    </location>
</feature>
<proteinExistence type="predicted"/>
<keyword evidence="1" id="KW-0812">Transmembrane</keyword>
<dbReference type="Pfam" id="PF11067">
    <property type="entry name" value="DUF2868"/>
    <property type="match status" value="1"/>
</dbReference>
<evidence type="ECO:0000256" key="1">
    <source>
        <dbReference type="SAM" id="Phobius"/>
    </source>
</evidence>
<reference evidence="2 3" key="1">
    <citation type="submission" date="2023-03" db="EMBL/GenBank/DDBJ databases">
        <title>Diaphorobacter basophil sp. nov., isolated from a sewage-treatment plant.</title>
        <authorList>
            <person name="Yang K."/>
        </authorList>
    </citation>
    <scope>NUCLEOTIDE SEQUENCE [LARGE SCALE GENOMIC DNA]</scope>
    <source>
        <strain evidence="2 3">Y-1</strain>
    </source>
</reference>
<name>A0ABZ0J303_9BURK</name>
<dbReference type="RefSeq" id="WP_317702076.1">
    <property type="nucleotide sequence ID" value="NZ_CP136921.1"/>
</dbReference>
<dbReference type="Proteomes" id="UP001303211">
    <property type="component" value="Chromosome"/>
</dbReference>
<feature type="transmembrane region" description="Helical" evidence="1">
    <location>
        <begin position="114"/>
        <end position="134"/>
    </location>
</feature>
<gene>
    <name evidence="2" type="ORF">P4826_00340</name>
</gene>
<dbReference type="InterPro" id="IPR021296">
    <property type="entry name" value="DUF2868"/>
</dbReference>
<feature type="transmembrane region" description="Helical" evidence="1">
    <location>
        <begin position="233"/>
        <end position="255"/>
    </location>
</feature>
<dbReference type="EMBL" id="CP136921">
    <property type="protein sequence ID" value="WOO32620.1"/>
    <property type="molecule type" value="Genomic_DNA"/>
</dbReference>
<feature type="transmembrane region" description="Helical" evidence="1">
    <location>
        <begin position="275"/>
        <end position="299"/>
    </location>
</feature>
<keyword evidence="3" id="KW-1185">Reference proteome</keyword>
<sequence>MHLSWQELRTVTLAQALERADTERTLVSQIEWDEATRQALAAARERGAQRVGVAEVVLERSAAVVARAAGRNAGVAALQQPGALLWLARGLPLLALLLGLLLDRIANAHRVDLLSPPLLAVLGWNLVIYAVLAWRARRSGSAPTALAALQQWLLRRQAHAGPAGRKSLATRIAADFAAHWAGQTHARFARQAAAVLHLCAAAWAAGIALSLLLRGLVVSYRFGWESTFLDASQVHAIVSLLFAPLTLFGLAPFSLQDIAATQNFAGEGVAGARWVWMYVGLLALVVVLPRLLLAAWAGWQQARLARQCTLDTEGRDFDALRQALPADLHIGLLCTHPIQPEALHALLAPHAGHGAMDSPQGDRLHLAPPSEPAGPVDAVIAWGDAPAPEAPAAWQTAPRGRLGAAEFGASWVQDGALFARLSSLLPERRQALQRLGDAWQARNEALFTQSLQALAQHLHACAALGPGVDGAGRHAQLLQALDARLAELHGLGAVVRPLPAQLPPPAQPAQQRGSDNKALAVGTSAGAAAGAAAGAKVGAMIDVGTGGLTLGLGTALGALLGGGTAWAVRNLQKKDAQLEGAQDLLQHMAEAACTRYLALAHLGRVPAEQAQELGARWQAEVTGTVAAHWSELNTALRADPPTSDPLQPLLGSMLRGILQRSFVAEAP</sequence>
<dbReference type="InterPro" id="IPR021871">
    <property type="entry name" value="DUF3482"/>
</dbReference>
<evidence type="ECO:0000313" key="2">
    <source>
        <dbReference type="EMBL" id="WOO32620.1"/>
    </source>
</evidence>
<accession>A0ABZ0J303</accession>